<dbReference type="EMBL" id="BLLK01000069">
    <property type="protein sequence ID" value="GFH60551.1"/>
    <property type="molecule type" value="Genomic_DNA"/>
</dbReference>
<evidence type="ECO:0000256" key="1">
    <source>
        <dbReference type="SAM" id="MobiDB-lite"/>
    </source>
</evidence>
<feature type="compositionally biased region" description="Acidic residues" evidence="1">
    <location>
        <begin position="24"/>
        <end position="48"/>
    </location>
</feature>
<evidence type="ECO:0000313" key="2">
    <source>
        <dbReference type="EMBL" id="GFH60551.1"/>
    </source>
</evidence>
<dbReference type="Proteomes" id="UP001054902">
    <property type="component" value="Unassembled WGS sequence"/>
</dbReference>
<dbReference type="AlphaFoldDB" id="A0AAD3D9U5"/>
<feature type="compositionally biased region" description="Polar residues" evidence="1">
    <location>
        <begin position="11"/>
        <end position="23"/>
    </location>
</feature>
<accession>A0AAD3D9U5</accession>
<proteinExistence type="predicted"/>
<protein>
    <submittedName>
        <fullName evidence="2">Uncharacterized protein</fullName>
    </submittedName>
</protein>
<gene>
    <name evidence="2" type="ORF">CTEN210_17027</name>
</gene>
<sequence>MSQSEMKRGDSFNSDTLLSMDSSSVDEDEGMPDTEMEPECIDEDMEESIQDHALDPIQEKEIEEEEDTSSPEKKVNRFKQSSRVLQYTKSIQKKKYHTEMRQKIKSRKSEAVPKLISFWEGSSHDDCMASDDHGDLSKVPRLISFWEGGTMKKKSENNEDVTIEYGKNH</sequence>
<feature type="compositionally biased region" description="Basic and acidic residues" evidence="1">
    <location>
        <begin position="1"/>
        <end position="10"/>
    </location>
</feature>
<evidence type="ECO:0000313" key="3">
    <source>
        <dbReference type="Proteomes" id="UP001054902"/>
    </source>
</evidence>
<feature type="compositionally biased region" description="Basic and acidic residues" evidence="1">
    <location>
        <begin position="49"/>
        <end position="60"/>
    </location>
</feature>
<organism evidence="2 3">
    <name type="scientific">Chaetoceros tenuissimus</name>
    <dbReference type="NCBI Taxonomy" id="426638"/>
    <lineage>
        <taxon>Eukaryota</taxon>
        <taxon>Sar</taxon>
        <taxon>Stramenopiles</taxon>
        <taxon>Ochrophyta</taxon>
        <taxon>Bacillariophyta</taxon>
        <taxon>Coscinodiscophyceae</taxon>
        <taxon>Chaetocerotophycidae</taxon>
        <taxon>Chaetocerotales</taxon>
        <taxon>Chaetocerotaceae</taxon>
        <taxon>Chaetoceros</taxon>
    </lineage>
</organism>
<name>A0AAD3D9U5_9STRA</name>
<reference evidence="2 3" key="1">
    <citation type="journal article" date="2021" name="Sci. Rep.">
        <title>The genome of the diatom Chaetoceros tenuissimus carries an ancient integrated fragment of an extant virus.</title>
        <authorList>
            <person name="Hongo Y."/>
            <person name="Kimura K."/>
            <person name="Takaki Y."/>
            <person name="Yoshida Y."/>
            <person name="Baba S."/>
            <person name="Kobayashi G."/>
            <person name="Nagasaki K."/>
            <person name="Hano T."/>
            <person name="Tomaru Y."/>
        </authorList>
    </citation>
    <scope>NUCLEOTIDE SEQUENCE [LARGE SCALE GENOMIC DNA]</scope>
    <source>
        <strain evidence="2 3">NIES-3715</strain>
    </source>
</reference>
<comment type="caution">
    <text evidence="2">The sequence shown here is derived from an EMBL/GenBank/DDBJ whole genome shotgun (WGS) entry which is preliminary data.</text>
</comment>
<feature type="region of interest" description="Disordered" evidence="1">
    <location>
        <begin position="1"/>
        <end position="81"/>
    </location>
</feature>
<keyword evidence="3" id="KW-1185">Reference proteome</keyword>